<dbReference type="InterPro" id="IPR013083">
    <property type="entry name" value="Znf_RING/FYVE/PHD"/>
</dbReference>
<evidence type="ECO:0000256" key="2">
    <source>
        <dbReference type="ARBA" id="ARBA00022603"/>
    </source>
</evidence>
<feature type="region of interest" description="Disordered" evidence="17">
    <location>
        <begin position="1489"/>
        <end position="1520"/>
    </location>
</feature>
<evidence type="ECO:0000259" key="19">
    <source>
        <dbReference type="PROSITE" id="PS50016"/>
    </source>
</evidence>
<evidence type="ECO:0000313" key="24">
    <source>
        <dbReference type="Proteomes" id="UP000039865"/>
    </source>
</evidence>
<dbReference type="GO" id="GO:0032259">
    <property type="term" value="P:methylation"/>
    <property type="evidence" value="ECO:0007669"/>
    <property type="project" value="UniProtKB-KW"/>
</dbReference>
<evidence type="ECO:0000256" key="10">
    <source>
        <dbReference type="ARBA" id="ARBA00023015"/>
    </source>
</evidence>
<dbReference type="InterPro" id="IPR001841">
    <property type="entry name" value="Znf_RING"/>
</dbReference>
<dbReference type="GO" id="GO:0140938">
    <property type="term" value="F:histone H3 methyltransferase activity"/>
    <property type="evidence" value="ECO:0007669"/>
    <property type="project" value="UniProtKB-ARBA"/>
</dbReference>
<keyword evidence="3 23" id="KW-0808">Transferase</keyword>
<protein>
    <submittedName>
        <fullName evidence="23">Histone-lysine n-methyltransferase</fullName>
    </submittedName>
</protein>
<dbReference type="Gene3D" id="2.30.30.1150">
    <property type="match status" value="2"/>
</dbReference>
<reference evidence="23 24" key="1">
    <citation type="submission" date="2014-06" db="EMBL/GenBank/DDBJ databases">
        <authorList>
            <person name="Swart Estienne"/>
        </authorList>
    </citation>
    <scope>NUCLEOTIDE SEQUENCE [LARGE SCALE GENOMIC DNA]</scope>
    <source>
        <strain evidence="23 24">130c</strain>
    </source>
</reference>
<dbReference type="PROSITE" id="PS51805">
    <property type="entry name" value="EPHD"/>
    <property type="match status" value="1"/>
</dbReference>
<keyword evidence="6" id="KW-0677">Repeat</keyword>
<dbReference type="CDD" id="cd15489">
    <property type="entry name" value="PHD_SF"/>
    <property type="match status" value="1"/>
</dbReference>
<keyword evidence="24" id="KW-1185">Reference proteome</keyword>
<dbReference type="Gene3D" id="2.170.270.10">
    <property type="entry name" value="SET domain"/>
    <property type="match status" value="1"/>
</dbReference>
<dbReference type="GO" id="GO:0016279">
    <property type="term" value="F:protein-lysine N-methyltransferase activity"/>
    <property type="evidence" value="ECO:0007669"/>
    <property type="project" value="UniProtKB-ARBA"/>
</dbReference>
<dbReference type="PROSITE" id="PS50280">
    <property type="entry name" value="SET"/>
    <property type="match status" value="1"/>
</dbReference>
<dbReference type="InterPro" id="IPR019787">
    <property type="entry name" value="Znf_PHD-finger"/>
</dbReference>
<dbReference type="Pfam" id="PF00856">
    <property type="entry name" value="SET"/>
    <property type="match status" value="1"/>
</dbReference>
<dbReference type="PROSITE" id="PS50014">
    <property type="entry name" value="BROMODOMAIN_2"/>
    <property type="match status" value="1"/>
</dbReference>
<dbReference type="InterPro" id="IPR001487">
    <property type="entry name" value="Bromodomain"/>
</dbReference>
<keyword evidence="5" id="KW-0479">Metal-binding</keyword>
<keyword evidence="16" id="KW-0175">Coiled coil</keyword>
<evidence type="ECO:0000259" key="18">
    <source>
        <dbReference type="PROSITE" id="PS50014"/>
    </source>
</evidence>
<evidence type="ECO:0000256" key="9">
    <source>
        <dbReference type="ARBA" id="ARBA00022853"/>
    </source>
</evidence>
<feature type="compositionally biased region" description="Polar residues" evidence="17">
    <location>
        <begin position="1489"/>
        <end position="1502"/>
    </location>
</feature>
<dbReference type="CDD" id="cd04369">
    <property type="entry name" value="Bromodomain"/>
    <property type="match status" value="1"/>
</dbReference>
<feature type="compositionally biased region" description="Basic and acidic residues" evidence="17">
    <location>
        <begin position="45"/>
        <end position="67"/>
    </location>
</feature>
<name>A0A078AN54_STYLE</name>
<evidence type="ECO:0000256" key="13">
    <source>
        <dbReference type="ARBA" id="ARBA00023242"/>
    </source>
</evidence>
<dbReference type="GO" id="GO:0005634">
    <property type="term" value="C:nucleus"/>
    <property type="evidence" value="ECO:0007669"/>
    <property type="project" value="UniProtKB-SubCell"/>
</dbReference>
<evidence type="ECO:0000256" key="7">
    <source>
        <dbReference type="ARBA" id="ARBA00022771"/>
    </source>
</evidence>
<feature type="compositionally biased region" description="Low complexity" evidence="17">
    <location>
        <begin position="25"/>
        <end position="42"/>
    </location>
</feature>
<feature type="region of interest" description="Disordered" evidence="17">
    <location>
        <begin position="947"/>
        <end position="981"/>
    </location>
</feature>
<evidence type="ECO:0000256" key="16">
    <source>
        <dbReference type="SAM" id="Coils"/>
    </source>
</evidence>
<dbReference type="PROSITE" id="PS50016">
    <property type="entry name" value="ZF_PHD_2"/>
    <property type="match status" value="2"/>
</dbReference>
<evidence type="ECO:0000256" key="8">
    <source>
        <dbReference type="ARBA" id="ARBA00022833"/>
    </source>
</evidence>
<dbReference type="InterPro" id="IPR003616">
    <property type="entry name" value="Post-SET_dom"/>
</dbReference>
<keyword evidence="4" id="KW-0949">S-adenosyl-L-methionine</keyword>
<dbReference type="PANTHER" id="PTHR45888">
    <property type="entry name" value="HL01030P-RELATED"/>
    <property type="match status" value="1"/>
</dbReference>
<dbReference type="InParanoid" id="A0A078AN54"/>
<evidence type="ECO:0000259" key="22">
    <source>
        <dbReference type="PROSITE" id="PS51805"/>
    </source>
</evidence>
<keyword evidence="7 15" id="KW-0863">Zinc-finger</keyword>
<dbReference type="Pfam" id="PF13832">
    <property type="entry name" value="zf-HC5HC2H_2"/>
    <property type="match status" value="1"/>
</dbReference>
<dbReference type="Proteomes" id="UP000039865">
    <property type="component" value="Unassembled WGS sequence"/>
</dbReference>
<dbReference type="SMART" id="SM00317">
    <property type="entry name" value="SET"/>
    <property type="match status" value="1"/>
</dbReference>
<dbReference type="Gene3D" id="3.30.40.10">
    <property type="entry name" value="Zinc/RING finger domain, C3HC4 (zinc finger)"/>
    <property type="match status" value="3"/>
</dbReference>
<dbReference type="InterPro" id="IPR011011">
    <property type="entry name" value="Znf_FYVE_PHD"/>
</dbReference>
<dbReference type="CDD" id="cd10518">
    <property type="entry name" value="SET_SETD1-like"/>
    <property type="match status" value="1"/>
</dbReference>
<evidence type="ECO:0000256" key="15">
    <source>
        <dbReference type="PROSITE-ProRule" id="PRU00146"/>
    </source>
</evidence>
<sequence length="2419" mass="283903">MGEYYKLLLEGRRPMRTRNPASSEQQKSSNQANQAPQQQLIQRPRRQESQPERGQKPAEKSAQNERHVHGRSLRNQISTSLNKKRDDKEKEKHKLKDKRFKEQIKTRKQHMTSQNTISVMKHNIIKVQDDNGGIGSDVLKLQQQTQNMLKEKKKFKSLERELEMKEESKKEEDEKLKDDKRVIEKFESIDPHPVYAVGRFVVQTQNKFTVHQIIEYNQEQDKFILDSEDPENSQKSPNQVLFLSKVFLAKVSSIENLSEKITELLNKGANQENYILIQQILKQNRQENQLDFVSLVPTAKKEKFEAIEIKLKDQVNFQKDLREFENDIPTNQFKLAYQRDQTQTIVEISKNLKESFSDYLEGVRAIQINRDNMRQMALSIVAYDQHNNENKSHHRQKLGILLRIKYDPHFQDYMILLRLLNHKNTQKERTDWFQLSKYSFKADLTRGYVSMDYLKNLENVNNAGQKLKLRMFQMVSYRESQLQKQALRDISDIQDHSEPPRKATILKDSSHERCSSCNYITDEIDHLKCFNCQKNYHFQCLNNPVVHSLLGIRENEWKCQECIRCANCLSMRNRDQMLVCQKCNTGYHFDCLDQSVKLGVPSISLVEKDLKTGVESKKSTFAQLNQHYKCEQCVECEQCGSKEAGEKRINKWSKDYKLCSSCNKKRQNKQYCLVCERFWPDNTQQIQQQNQGEEQENVNQTIQCIKCEMQVHLHCDRIFQLLDAKQKFNDSILQYNCQKCRQNIRTQLITQVIDALAIEDKSSFFQEPVEEYVQNYTKIIKTPMCFKYVKQRIQTYLRNPEQLKSDVNLIFQNAITYNLPKQRVHKEALKLKEICSNLLSKYWIKIEKSKLRTIDEDAFQQRIKDQIQAEKQGQAFKQIPDEMLFMLPLEESLETIEHMALKSNVYGSPTREQFGSANAALANSQVKEEMDVEGSDFDDNVQKVQKENRNQQDLVGEESEDQNISQSIGDSHSVAGFRDPQMGGITKNLRVRKQINYNEDRLLAAGIGANLLSNPNNDLTLSGSKRTHGNAFKSQNVQEQEDQDSPFTVNGNSIKNLKKQRQNQFKLDPDFIPSNYQPRPLNTATLLQQALNSDQRLLLDVEAGKPDQTKEVTQINHVQQQQQMMMSYYQEIDDEKCYYSNPARCSFDDPSLLFEEMCYLCGSFGNRQDFLSCTLCGESFHTYCLQLPDDQVAKFQNYWKCLNCKFCEICASATQEAFLLYCDVCDKAFHSHCLRPQLKSIPNCQWKCQQCFKCQQCGTKDFFSEKDTEEKKNLDVTDFEFSQNFSFCYQCGKNEYKKSFCKICQKKTDDSDTESKQETSRKKSSIHHQSLSLPLKLKNSKVKNDKDQMMKCVQCGFYSHFRCSRLLPQFGNNSINDQDYELETDQEILKDYKCLECLLAGKTINHLIRETCEQYENIHQIISRQKLLAQLCQEILNKYFPLQDKAPLFIKSFIDQNQEFFRKDELVNQWLNLLETNVCFEQIEPEINQQDPNVDLQPNDQVKQSDEEQENNEVDLDKEKNQEMEDLDIDGKQLLDEGLKDDFVEDKTEKFENQEGKNPVLRQKSEVISKKWNDINLSDALKKFEKNQPKDKVLTQSQKIYHQMYGHKETFLPEKRNLYQSLSLGNLHRFGQREHFIKPDELKNLISIPNDENLNKVNFAEEYVQIEFKAIMRVKMHFFRWFEDLIKSILKNNMKFMRKKKKQELQFRQSEDQSEEIITTSHHNHHHNHAQQSEQALEILRSSSLNNQLSEDDMCTQEDSIIQNPQIKLQCVLCRLFGELNVTGRLIPFQVNQFVHVNCALWSTDVYEIGDGQLVNFFFVQNGKARLTRCILCGESGATIVCFTRKCNAAFHFPCAYRENKVSFMRTKETYCDICSKQRDFKIGYLSEFSTKRRFQIARNQIPWNMSIMFQPQPGQNQNNPFAANTQLIALQQTQMHLNNISNPADLEKPLQIEKWRPFFYDMFNRVGNLTVLSLKKEINQIIEDTIYGSKREVNIDLLTDFAAIRVYWKFYQDFQMNEQEDESVPPINMRKSYFMYCNNTIREVMKNDLQSLVQFASEKIRERILFGIQQQQINNMQIDYDTESSFIPINQTGKYFIANFMIVFWQKIMQHFQRERPNFTLQNIIFSISEFGGKTKYPISVWNRAEVKNKSFFLKSGFQVLQIQTQNVDRESQSNQQATKRTEGKTIDDVFKRMVKINQMGENQNPMTSMKRLTCSKNMKYETMLNTLGKKMFYTKSHQEEMNQNNNQKTALAKKIRLTDTIDTNKEIDLPIAMKYRLSKAQPKRVEVGPSKIHRNGFLMPGDIVIEYVGEKIRNKVADKREIYYEQKGIGDCYLFRLDKEYIIDATFFGNKARYLNHSCDANCSAKIINVQQQKHIIISTNRQIKSGEELTYNYNFDYEADKLECFCGAPTCQGRLN</sequence>
<dbReference type="InterPro" id="IPR001965">
    <property type="entry name" value="Znf_PHD"/>
</dbReference>
<feature type="compositionally biased region" description="Basic and acidic residues" evidence="17">
    <location>
        <begin position="1312"/>
        <end position="1321"/>
    </location>
</feature>
<keyword evidence="10" id="KW-0805">Transcription regulation</keyword>
<dbReference type="SMART" id="SM00297">
    <property type="entry name" value="BROMO"/>
    <property type="match status" value="1"/>
</dbReference>
<dbReference type="InterPro" id="IPR046341">
    <property type="entry name" value="SET_dom_sf"/>
</dbReference>
<dbReference type="InterPro" id="IPR036427">
    <property type="entry name" value="Bromodomain-like_sf"/>
</dbReference>
<evidence type="ECO:0000256" key="11">
    <source>
        <dbReference type="ARBA" id="ARBA00023117"/>
    </source>
</evidence>
<dbReference type="SMART" id="SM00508">
    <property type="entry name" value="PostSET"/>
    <property type="match status" value="1"/>
</dbReference>
<evidence type="ECO:0000256" key="14">
    <source>
        <dbReference type="PROSITE-ProRule" id="PRU00035"/>
    </source>
</evidence>
<evidence type="ECO:0000256" key="12">
    <source>
        <dbReference type="ARBA" id="ARBA00023163"/>
    </source>
</evidence>
<evidence type="ECO:0000256" key="4">
    <source>
        <dbReference type="ARBA" id="ARBA00022691"/>
    </source>
</evidence>
<dbReference type="SUPFAM" id="SSF82199">
    <property type="entry name" value="SET domain"/>
    <property type="match status" value="1"/>
</dbReference>
<dbReference type="PROSITE" id="PS50868">
    <property type="entry name" value="POST_SET"/>
    <property type="match status" value="1"/>
</dbReference>
<dbReference type="Pfam" id="PF00439">
    <property type="entry name" value="Bromodomain"/>
    <property type="match status" value="1"/>
</dbReference>
<feature type="compositionally biased region" description="Basic and acidic residues" evidence="17">
    <location>
        <begin position="83"/>
        <end position="105"/>
    </location>
</feature>
<feature type="region of interest" description="Disordered" evidence="17">
    <location>
        <begin position="1"/>
        <end position="112"/>
    </location>
</feature>
<gene>
    <name evidence="23" type="primary">Contig17811.g18942</name>
    <name evidence="23" type="ORF">STYLEM_12845</name>
</gene>
<dbReference type="OMA" id="QTFIMEN"/>
<dbReference type="EMBL" id="CCKQ01012191">
    <property type="protein sequence ID" value="CDW83795.1"/>
    <property type="molecule type" value="Genomic_DNA"/>
</dbReference>
<dbReference type="InterPro" id="IPR034732">
    <property type="entry name" value="EPHD"/>
</dbReference>
<dbReference type="PANTHER" id="PTHR45888:SF5">
    <property type="entry name" value="D4, ISOFORM A"/>
    <property type="match status" value="1"/>
</dbReference>
<feature type="domain" description="PHD-type" evidence="19">
    <location>
        <begin position="1204"/>
        <end position="1254"/>
    </location>
</feature>
<organism evidence="23 24">
    <name type="scientific">Stylonychia lemnae</name>
    <name type="common">Ciliate</name>
    <dbReference type="NCBI Taxonomy" id="5949"/>
    <lineage>
        <taxon>Eukaryota</taxon>
        <taxon>Sar</taxon>
        <taxon>Alveolata</taxon>
        <taxon>Ciliophora</taxon>
        <taxon>Intramacronucleata</taxon>
        <taxon>Spirotrichea</taxon>
        <taxon>Stichotrichia</taxon>
        <taxon>Sporadotrichida</taxon>
        <taxon>Oxytrichidae</taxon>
        <taxon>Stylonychinae</taxon>
        <taxon>Stylonychia</taxon>
    </lineage>
</organism>
<feature type="domain" description="SET" evidence="20">
    <location>
        <begin position="2285"/>
        <end position="2397"/>
    </location>
</feature>
<accession>A0A078AN54</accession>
<comment type="subcellular location">
    <subcellularLocation>
        <location evidence="1">Nucleus</location>
    </subcellularLocation>
</comment>
<dbReference type="SUPFAM" id="SSF47370">
    <property type="entry name" value="Bromodomain"/>
    <property type="match status" value="1"/>
</dbReference>
<dbReference type="SMART" id="SM00184">
    <property type="entry name" value="RING"/>
    <property type="match status" value="6"/>
</dbReference>
<evidence type="ECO:0000256" key="6">
    <source>
        <dbReference type="ARBA" id="ARBA00022737"/>
    </source>
</evidence>
<feature type="domain" description="PHD-type" evidence="19">
    <location>
        <begin position="1155"/>
        <end position="1207"/>
    </location>
</feature>
<keyword evidence="8" id="KW-0862">Zinc</keyword>
<dbReference type="GO" id="GO:0008270">
    <property type="term" value="F:zinc ion binding"/>
    <property type="evidence" value="ECO:0007669"/>
    <property type="project" value="UniProtKB-KW"/>
</dbReference>
<keyword evidence="11 14" id="KW-0103">Bromodomain</keyword>
<evidence type="ECO:0000256" key="5">
    <source>
        <dbReference type="ARBA" id="ARBA00022723"/>
    </source>
</evidence>
<feature type="coiled-coil region" evidence="16">
    <location>
        <begin position="141"/>
        <end position="175"/>
    </location>
</feature>
<dbReference type="Pfam" id="PF00628">
    <property type="entry name" value="PHD"/>
    <property type="match status" value="2"/>
</dbReference>
<proteinExistence type="predicted"/>
<feature type="region of interest" description="Disordered" evidence="17">
    <location>
        <begin position="1312"/>
        <end position="1331"/>
    </location>
</feature>
<evidence type="ECO:0000256" key="1">
    <source>
        <dbReference type="ARBA" id="ARBA00004123"/>
    </source>
</evidence>
<keyword evidence="12" id="KW-0804">Transcription</keyword>
<keyword evidence="9" id="KW-0156">Chromatin regulator</keyword>
<feature type="domain" description="Post-SET" evidence="21">
    <location>
        <begin position="2403"/>
        <end position="2419"/>
    </location>
</feature>
<keyword evidence="13" id="KW-0539">Nucleus</keyword>
<evidence type="ECO:0000259" key="21">
    <source>
        <dbReference type="PROSITE" id="PS50868"/>
    </source>
</evidence>
<dbReference type="OrthoDB" id="308383at2759"/>
<evidence type="ECO:0000313" key="23">
    <source>
        <dbReference type="EMBL" id="CDW83795.1"/>
    </source>
</evidence>
<evidence type="ECO:0000259" key="20">
    <source>
        <dbReference type="PROSITE" id="PS50280"/>
    </source>
</evidence>
<evidence type="ECO:0000256" key="3">
    <source>
        <dbReference type="ARBA" id="ARBA00022679"/>
    </source>
</evidence>
<keyword evidence="2 23" id="KW-0489">Methyltransferase</keyword>
<dbReference type="Gene3D" id="1.20.920.10">
    <property type="entry name" value="Bromodomain-like"/>
    <property type="match status" value="1"/>
</dbReference>
<evidence type="ECO:0000256" key="17">
    <source>
        <dbReference type="SAM" id="MobiDB-lite"/>
    </source>
</evidence>
<dbReference type="SMART" id="SM00249">
    <property type="entry name" value="PHD"/>
    <property type="match status" value="7"/>
</dbReference>
<dbReference type="InterPro" id="IPR001214">
    <property type="entry name" value="SET_dom"/>
</dbReference>
<feature type="domain" description="Bromo" evidence="18">
    <location>
        <begin position="756"/>
        <end position="825"/>
    </location>
</feature>
<feature type="domain" description="PHD-type" evidence="22">
    <location>
        <begin position="1768"/>
        <end position="1876"/>
    </location>
</feature>
<dbReference type="SUPFAM" id="SSF57903">
    <property type="entry name" value="FYVE/PHD zinc finger"/>
    <property type="match status" value="4"/>
</dbReference>